<dbReference type="Gene3D" id="3.40.50.1820">
    <property type="entry name" value="alpha/beta hydrolase"/>
    <property type="match status" value="1"/>
</dbReference>
<keyword evidence="1 4" id="KW-0378">Hydrolase</keyword>
<dbReference type="SUPFAM" id="SSF53474">
    <property type="entry name" value="alpha/beta-Hydrolases"/>
    <property type="match status" value="1"/>
</dbReference>
<dbReference type="AlphaFoldDB" id="A0A967AEZ4"/>
<reference evidence="4" key="1">
    <citation type="submission" date="2020-03" db="EMBL/GenBank/DDBJ databases">
        <title>Psychroflexus Maritimus sp. nov., isolate from marine sediment.</title>
        <authorList>
            <person name="Zhong Y.-L."/>
        </authorList>
    </citation>
    <scope>NUCLEOTIDE SEQUENCE</scope>
    <source>
        <strain evidence="4">C1</strain>
    </source>
</reference>
<evidence type="ECO:0000259" key="3">
    <source>
        <dbReference type="Pfam" id="PF00561"/>
    </source>
</evidence>
<evidence type="ECO:0000256" key="2">
    <source>
        <dbReference type="ARBA" id="ARBA00038115"/>
    </source>
</evidence>
<dbReference type="PANTHER" id="PTHR22946:SF9">
    <property type="entry name" value="POLYKETIDE TRANSFERASE AF380"/>
    <property type="match status" value="1"/>
</dbReference>
<comment type="caution">
    <text evidence="4">The sequence shown here is derived from an EMBL/GenBank/DDBJ whole genome shotgun (WGS) entry which is preliminary data.</text>
</comment>
<sequence>MTNQEFHIAGKHKKPILIDVTYEDTKKNQPVVIFCHGYKGFKDWGAWHLIAEEFAKAGFFFLKFNFSHNGGTLKQPIDFPDLEAFGNDNYSKQLDDLGSVLDWVEEANEYADFINPHQISLIGHSRGGGISLLKTKEDQRIKKLVTWAGVSNFHYRFPKGKALEEWKQKGVYYVKNGRTKQDMPHFYQFYEDYIENKERFNFKAALKHLQIPYLIIHGTADETVNNKEAEFLFDQSDAAKMKWIAGANHVFSMQHPWSETSLPEEARELVMASIDFFRSQNE</sequence>
<organism evidence="4 5">
    <name type="scientific">Psychroflexus maritimus</name>
    <dbReference type="NCBI Taxonomy" id="2714865"/>
    <lineage>
        <taxon>Bacteria</taxon>
        <taxon>Pseudomonadati</taxon>
        <taxon>Bacteroidota</taxon>
        <taxon>Flavobacteriia</taxon>
        <taxon>Flavobacteriales</taxon>
        <taxon>Flavobacteriaceae</taxon>
        <taxon>Psychroflexus</taxon>
    </lineage>
</organism>
<comment type="similarity">
    <text evidence="2">Belongs to the AB hydrolase superfamily. FUS2 hydrolase family.</text>
</comment>
<evidence type="ECO:0000256" key="1">
    <source>
        <dbReference type="ARBA" id="ARBA00022801"/>
    </source>
</evidence>
<accession>A0A967AEZ4</accession>
<evidence type="ECO:0000313" key="4">
    <source>
        <dbReference type="EMBL" id="NGZ90043.1"/>
    </source>
</evidence>
<keyword evidence="5" id="KW-1185">Reference proteome</keyword>
<name>A0A967AEZ4_9FLAO</name>
<evidence type="ECO:0000313" key="5">
    <source>
        <dbReference type="Proteomes" id="UP000643701"/>
    </source>
</evidence>
<protein>
    <submittedName>
        <fullName evidence="4">Alpha/beta fold hydrolase</fullName>
    </submittedName>
</protein>
<gene>
    <name evidence="4" type="ORF">G7034_07250</name>
</gene>
<dbReference type="Pfam" id="PF00561">
    <property type="entry name" value="Abhydrolase_1"/>
    <property type="match status" value="1"/>
</dbReference>
<dbReference type="EMBL" id="JAANAS010000050">
    <property type="protein sequence ID" value="NGZ90043.1"/>
    <property type="molecule type" value="Genomic_DNA"/>
</dbReference>
<dbReference type="InterPro" id="IPR029058">
    <property type="entry name" value="AB_hydrolase_fold"/>
</dbReference>
<dbReference type="InterPro" id="IPR050261">
    <property type="entry name" value="FrsA_esterase"/>
</dbReference>
<feature type="domain" description="AB hydrolase-1" evidence="3">
    <location>
        <begin position="30"/>
        <end position="149"/>
    </location>
</feature>
<dbReference type="RefSeq" id="WP_166400293.1">
    <property type="nucleotide sequence ID" value="NZ_JAANAS010000050.1"/>
</dbReference>
<dbReference type="Proteomes" id="UP000643701">
    <property type="component" value="Unassembled WGS sequence"/>
</dbReference>
<dbReference type="GO" id="GO:0052689">
    <property type="term" value="F:carboxylic ester hydrolase activity"/>
    <property type="evidence" value="ECO:0007669"/>
    <property type="project" value="UniProtKB-ARBA"/>
</dbReference>
<dbReference type="PANTHER" id="PTHR22946">
    <property type="entry name" value="DIENELACTONE HYDROLASE DOMAIN-CONTAINING PROTEIN-RELATED"/>
    <property type="match status" value="1"/>
</dbReference>
<dbReference type="InterPro" id="IPR000073">
    <property type="entry name" value="AB_hydrolase_1"/>
</dbReference>
<proteinExistence type="inferred from homology"/>